<protein>
    <submittedName>
        <fullName evidence="2">Uncharacterized protein</fullName>
    </submittedName>
</protein>
<proteinExistence type="predicted"/>
<keyword evidence="1" id="KW-1133">Transmembrane helix</keyword>
<keyword evidence="1" id="KW-0812">Transmembrane</keyword>
<evidence type="ECO:0000313" key="2">
    <source>
        <dbReference type="EMBL" id="PMD38832.1"/>
    </source>
</evidence>
<keyword evidence="3" id="KW-1185">Reference proteome</keyword>
<sequence>MAPPLYLNATCVEEKTLGYAYIDTTTFSESTCAMASAFLSNKYWTANRIFCMILFMLCIGIFVWSLTFFFVKNSIIKRIRMLPTARVHETIEAWTKRSLLGGERLKFQKYEEGRFKSVTESVDDAARIRTVTIVEDLNKKPLKTCERWRMPKVPRGWNSARDLGAVPGALAADVPLERVGSEAQLAAPNQVYAPPPYKHFN</sequence>
<dbReference type="OrthoDB" id="10450983at2759"/>
<organism evidence="2 3">
    <name type="scientific">Hyaloscypha variabilis (strain UAMH 11265 / GT02V1 / F)</name>
    <name type="common">Meliniomyces variabilis</name>
    <dbReference type="NCBI Taxonomy" id="1149755"/>
    <lineage>
        <taxon>Eukaryota</taxon>
        <taxon>Fungi</taxon>
        <taxon>Dikarya</taxon>
        <taxon>Ascomycota</taxon>
        <taxon>Pezizomycotina</taxon>
        <taxon>Leotiomycetes</taxon>
        <taxon>Helotiales</taxon>
        <taxon>Hyaloscyphaceae</taxon>
        <taxon>Hyaloscypha</taxon>
        <taxon>Hyaloscypha variabilis</taxon>
    </lineage>
</organism>
<keyword evidence="1" id="KW-0472">Membrane</keyword>
<feature type="transmembrane region" description="Helical" evidence="1">
    <location>
        <begin position="46"/>
        <end position="71"/>
    </location>
</feature>
<accession>A0A2J6RJZ5</accession>
<evidence type="ECO:0000313" key="3">
    <source>
        <dbReference type="Proteomes" id="UP000235786"/>
    </source>
</evidence>
<evidence type="ECO:0000256" key="1">
    <source>
        <dbReference type="SAM" id="Phobius"/>
    </source>
</evidence>
<gene>
    <name evidence="2" type="ORF">L207DRAFT_634832</name>
</gene>
<dbReference type="AlphaFoldDB" id="A0A2J6RJZ5"/>
<dbReference type="EMBL" id="KZ613947">
    <property type="protein sequence ID" value="PMD38832.1"/>
    <property type="molecule type" value="Genomic_DNA"/>
</dbReference>
<dbReference type="Proteomes" id="UP000235786">
    <property type="component" value="Unassembled WGS sequence"/>
</dbReference>
<name>A0A2J6RJZ5_HYAVF</name>
<reference evidence="2 3" key="1">
    <citation type="submission" date="2016-04" db="EMBL/GenBank/DDBJ databases">
        <title>A degradative enzymes factory behind the ericoid mycorrhizal symbiosis.</title>
        <authorList>
            <consortium name="DOE Joint Genome Institute"/>
            <person name="Martino E."/>
            <person name="Morin E."/>
            <person name="Grelet G."/>
            <person name="Kuo A."/>
            <person name="Kohler A."/>
            <person name="Daghino S."/>
            <person name="Barry K."/>
            <person name="Choi C."/>
            <person name="Cichocki N."/>
            <person name="Clum A."/>
            <person name="Copeland A."/>
            <person name="Hainaut M."/>
            <person name="Haridas S."/>
            <person name="Labutti K."/>
            <person name="Lindquist E."/>
            <person name="Lipzen A."/>
            <person name="Khouja H.-R."/>
            <person name="Murat C."/>
            <person name="Ohm R."/>
            <person name="Olson A."/>
            <person name="Spatafora J."/>
            <person name="Veneault-Fourrey C."/>
            <person name="Henrissat B."/>
            <person name="Grigoriev I."/>
            <person name="Martin F."/>
            <person name="Perotto S."/>
        </authorList>
    </citation>
    <scope>NUCLEOTIDE SEQUENCE [LARGE SCALE GENOMIC DNA]</scope>
    <source>
        <strain evidence="2 3">F</strain>
    </source>
</reference>